<feature type="transmembrane region" description="Helical" evidence="1">
    <location>
        <begin position="165"/>
        <end position="184"/>
    </location>
</feature>
<name>A0A4Y8INS0_9BACI</name>
<comment type="caution">
    <text evidence="2">The sequence shown here is derived from an EMBL/GenBank/DDBJ whole genome shotgun (WGS) entry which is preliminary data.</text>
</comment>
<sequence length="215" mass="25043">MAGENMVATSTIISLSMLVISLVTGAFFYYVISVQTTKEKKEDLETVSSFFINFIILIWVGKITLNLSLFIEDPIAILAYPSQSDAFYFAFFASIFLYGYKFYKNELVVRRFVYVIVSIFIFSSFIYEFIDLVWQENTYTWRYLSLLFFLLVIYSLMSNQWSYRLISSVIIMLWGSGQIVLSLTQPFTTVFGYLISVWFICLIILIGIFLLLNKE</sequence>
<accession>A0A4Y8INS0</accession>
<dbReference type="AlphaFoldDB" id="A0A4Y8INS0"/>
<proteinExistence type="predicted"/>
<evidence type="ECO:0000313" key="3">
    <source>
        <dbReference type="Proteomes" id="UP000297975"/>
    </source>
</evidence>
<feature type="transmembrane region" description="Helical" evidence="1">
    <location>
        <begin position="190"/>
        <end position="212"/>
    </location>
</feature>
<evidence type="ECO:0000313" key="2">
    <source>
        <dbReference type="EMBL" id="TFB23117.1"/>
    </source>
</evidence>
<reference evidence="2 3" key="1">
    <citation type="submission" date="2019-03" db="EMBL/GenBank/DDBJ databases">
        <authorList>
            <person name="He R.-H."/>
        </authorList>
    </citation>
    <scope>NUCLEOTIDE SEQUENCE [LARGE SCALE GENOMIC DNA]</scope>
    <source>
        <strain evidence="3">SH 714</strain>
    </source>
</reference>
<feature type="transmembrane region" description="Helical" evidence="1">
    <location>
        <begin position="112"/>
        <end position="134"/>
    </location>
</feature>
<dbReference type="Proteomes" id="UP000297975">
    <property type="component" value="Unassembled WGS sequence"/>
</dbReference>
<feature type="transmembrane region" description="Helical" evidence="1">
    <location>
        <begin position="77"/>
        <end position="100"/>
    </location>
</feature>
<feature type="transmembrane region" description="Helical" evidence="1">
    <location>
        <begin position="44"/>
        <end position="65"/>
    </location>
</feature>
<gene>
    <name evidence="2" type="ORF">E3U55_04690</name>
</gene>
<keyword evidence="1" id="KW-0472">Membrane</keyword>
<keyword evidence="1" id="KW-0812">Transmembrane</keyword>
<keyword evidence="3" id="KW-1185">Reference proteome</keyword>
<dbReference type="EMBL" id="SOPW01000004">
    <property type="protein sequence ID" value="TFB23117.1"/>
    <property type="molecule type" value="Genomic_DNA"/>
</dbReference>
<evidence type="ECO:0000256" key="1">
    <source>
        <dbReference type="SAM" id="Phobius"/>
    </source>
</evidence>
<protein>
    <submittedName>
        <fullName evidence="2">Uncharacterized protein</fullName>
    </submittedName>
</protein>
<feature type="transmembrane region" description="Helical" evidence="1">
    <location>
        <begin position="140"/>
        <end position="158"/>
    </location>
</feature>
<dbReference type="OrthoDB" id="2440835at2"/>
<organism evidence="2 3">
    <name type="scientific">Filobacillus milosensis</name>
    <dbReference type="NCBI Taxonomy" id="94137"/>
    <lineage>
        <taxon>Bacteria</taxon>
        <taxon>Bacillati</taxon>
        <taxon>Bacillota</taxon>
        <taxon>Bacilli</taxon>
        <taxon>Bacillales</taxon>
        <taxon>Bacillaceae</taxon>
        <taxon>Filobacillus</taxon>
    </lineage>
</organism>
<feature type="transmembrane region" description="Helical" evidence="1">
    <location>
        <begin position="12"/>
        <end position="32"/>
    </location>
</feature>
<keyword evidence="1" id="KW-1133">Transmembrane helix</keyword>